<feature type="transmembrane region" description="Helical" evidence="1">
    <location>
        <begin position="295"/>
        <end position="312"/>
    </location>
</feature>
<gene>
    <name evidence="2" type="ORF">DFR52_104520</name>
</gene>
<feature type="transmembrane region" description="Helical" evidence="1">
    <location>
        <begin position="318"/>
        <end position="337"/>
    </location>
</feature>
<feature type="transmembrane region" description="Helical" evidence="1">
    <location>
        <begin position="155"/>
        <end position="178"/>
    </location>
</feature>
<name>A0A317PJ27_9HYPH</name>
<keyword evidence="1" id="KW-0472">Membrane</keyword>
<dbReference type="RefSeq" id="WP_110033358.1">
    <property type="nucleotide sequence ID" value="NZ_QGTR01000004.1"/>
</dbReference>
<dbReference type="EMBL" id="QGTR01000004">
    <property type="protein sequence ID" value="PWV99227.1"/>
    <property type="molecule type" value="Genomic_DNA"/>
</dbReference>
<keyword evidence="1" id="KW-1133">Transmembrane helix</keyword>
<comment type="caution">
    <text evidence="2">The sequence shown here is derived from an EMBL/GenBank/DDBJ whole genome shotgun (WGS) entry which is preliminary data.</text>
</comment>
<reference evidence="2 3" key="1">
    <citation type="submission" date="2018-05" db="EMBL/GenBank/DDBJ databases">
        <title>Genomic Encyclopedia of Type Strains, Phase IV (KMG-IV): sequencing the most valuable type-strain genomes for metagenomic binning, comparative biology and taxonomic classification.</title>
        <authorList>
            <person name="Goeker M."/>
        </authorList>
    </citation>
    <scope>NUCLEOTIDE SEQUENCE [LARGE SCALE GENOMIC DNA]</scope>
    <source>
        <strain evidence="2 3">DSM 16791</strain>
    </source>
</reference>
<sequence>MLKRSLAVLLAAALVLTGWQVIPQGVRAGKLLLGGDDPEAVAAYRLATISAGDIETAARKAIASDDAELAVSLVDVAAAGGIAVSPELSADVDAAEAASHGRTAQDAWKGFLSGEAPSEAALAGVVAADLSGYGDLRDLYTQARLHQAGETVDRLTVGLAAVGVVLTVATVASLGAALPAKAGISTIKAAKRAGRLSPALQRHLGKTLGAAIDMDALKAAGASLRSLDLSAARMAVRGIVPAKSLSAIRALGADVATLGERVGYRGTLQTLSVAENTDDVRRVARISKTFGTRTRAVLVLAGGAALSLASIAASLTFWLISALIWLGLALAFAWRMGRRILRLFRRSPAPGV</sequence>
<dbReference type="OrthoDB" id="8364552at2"/>
<dbReference type="AlphaFoldDB" id="A0A317PJ27"/>
<keyword evidence="3" id="KW-1185">Reference proteome</keyword>
<proteinExistence type="predicted"/>
<evidence type="ECO:0000256" key="1">
    <source>
        <dbReference type="SAM" id="Phobius"/>
    </source>
</evidence>
<protein>
    <submittedName>
        <fullName evidence="2">Uncharacterized protein</fullName>
    </submittedName>
</protein>
<evidence type="ECO:0000313" key="2">
    <source>
        <dbReference type="EMBL" id="PWV99227.1"/>
    </source>
</evidence>
<dbReference type="Proteomes" id="UP000246352">
    <property type="component" value="Unassembled WGS sequence"/>
</dbReference>
<organism evidence="2 3">
    <name type="scientific">Hoeflea marina</name>
    <dbReference type="NCBI Taxonomy" id="274592"/>
    <lineage>
        <taxon>Bacteria</taxon>
        <taxon>Pseudomonadati</taxon>
        <taxon>Pseudomonadota</taxon>
        <taxon>Alphaproteobacteria</taxon>
        <taxon>Hyphomicrobiales</taxon>
        <taxon>Rhizobiaceae</taxon>
        <taxon>Hoeflea</taxon>
    </lineage>
</organism>
<accession>A0A317PJ27</accession>
<keyword evidence="1" id="KW-0812">Transmembrane</keyword>
<evidence type="ECO:0000313" key="3">
    <source>
        <dbReference type="Proteomes" id="UP000246352"/>
    </source>
</evidence>